<evidence type="ECO:0000256" key="1">
    <source>
        <dbReference type="SAM" id="MobiDB-lite"/>
    </source>
</evidence>
<gene>
    <name evidence="3" type="ORF">MUB46_16020</name>
</gene>
<evidence type="ECO:0000313" key="3">
    <source>
        <dbReference type="EMBL" id="MCT8973369.1"/>
    </source>
</evidence>
<comment type="caution">
    <text evidence="3">The sequence shown here is derived from an EMBL/GenBank/DDBJ whole genome shotgun (WGS) entry which is preliminary data.</text>
</comment>
<evidence type="ECO:0008006" key="5">
    <source>
        <dbReference type="Google" id="ProtNLM"/>
    </source>
</evidence>
<organism evidence="3 4">
    <name type="scientific">Microbaculum marinisediminis</name>
    <dbReference type="NCBI Taxonomy" id="2931392"/>
    <lineage>
        <taxon>Bacteria</taxon>
        <taxon>Pseudomonadati</taxon>
        <taxon>Pseudomonadota</taxon>
        <taxon>Alphaproteobacteria</taxon>
        <taxon>Hyphomicrobiales</taxon>
        <taxon>Tepidamorphaceae</taxon>
        <taxon>Microbaculum</taxon>
    </lineage>
</organism>
<accession>A0AAW5R428</accession>
<dbReference type="PROSITE" id="PS51257">
    <property type="entry name" value="PROKAR_LIPOPROTEIN"/>
    <property type="match status" value="1"/>
</dbReference>
<feature type="region of interest" description="Disordered" evidence="1">
    <location>
        <begin position="48"/>
        <end position="71"/>
    </location>
</feature>
<evidence type="ECO:0000313" key="4">
    <source>
        <dbReference type="Proteomes" id="UP001320898"/>
    </source>
</evidence>
<evidence type="ECO:0000256" key="2">
    <source>
        <dbReference type="SAM" id="SignalP"/>
    </source>
</evidence>
<dbReference type="AlphaFoldDB" id="A0AAW5R428"/>
<reference evidence="3 4" key="1">
    <citation type="submission" date="2022-04" db="EMBL/GenBank/DDBJ databases">
        <authorList>
            <person name="Ye Y.-Q."/>
            <person name="Du Z.-J."/>
        </authorList>
    </citation>
    <scope>NUCLEOTIDE SEQUENCE [LARGE SCALE GENOMIC DNA]</scope>
    <source>
        <strain evidence="3 4">A6E488</strain>
    </source>
</reference>
<proteinExistence type="predicted"/>
<protein>
    <recommendedName>
        <fullName evidence="5">Lipoprotein</fullName>
    </recommendedName>
</protein>
<keyword evidence="4" id="KW-1185">Reference proteome</keyword>
<keyword evidence="2" id="KW-0732">Signal</keyword>
<feature type="chain" id="PRO_5043431330" description="Lipoprotein" evidence="2">
    <location>
        <begin position="20"/>
        <end position="71"/>
    </location>
</feature>
<name>A0AAW5R428_9HYPH</name>
<feature type="signal peptide" evidence="2">
    <location>
        <begin position="1"/>
        <end position="19"/>
    </location>
</feature>
<sequence>MKVLLLGAVGALLIGCSAAPDLGIRDASDPRQESARVAYRPVLDGYQTRRPVEPQGWPQLNRRVAPGGGDQ</sequence>
<dbReference type="Proteomes" id="UP001320898">
    <property type="component" value="Unassembled WGS sequence"/>
</dbReference>
<dbReference type="EMBL" id="JALIDZ010000007">
    <property type="protein sequence ID" value="MCT8973369.1"/>
    <property type="molecule type" value="Genomic_DNA"/>
</dbReference>
<dbReference type="RefSeq" id="WP_261616941.1">
    <property type="nucleotide sequence ID" value="NZ_JALIDZ010000007.1"/>
</dbReference>